<comment type="similarity">
    <text evidence="2">Belongs to the group II decarboxylase family.</text>
</comment>
<dbReference type="PANTHER" id="PTHR11999">
    <property type="entry name" value="GROUP II PYRIDOXAL-5-PHOSPHATE DECARBOXYLASE"/>
    <property type="match status" value="1"/>
</dbReference>
<gene>
    <name evidence="6" type="ORF">UFOPK2625_01275</name>
    <name evidence="7" type="ORF">UFOPK4092_00458</name>
</gene>
<accession>A0A6J6R3S4</accession>
<dbReference type="InterPro" id="IPR015422">
    <property type="entry name" value="PyrdxlP-dep_Trfase_small"/>
</dbReference>
<dbReference type="SUPFAM" id="SSF53383">
    <property type="entry name" value="PLP-dependent transferases"/>
    <property type="match status" value="1"/>
</dbReference>
<dbReference type="GO" id="GO:0019752">
    <property type="term" value="P:carboxylic acid metabolic process"/>
    <property type="evidence" value="ECO:0007669"/>
    <property type="project" value="InterPro"/>
</dbReference>
<reference evidence="6" key="1">
    <citation type="submission" date="2020-05" db="EMBL/GenBank/DDBJ databases">
        <authorList>
            <person name="Chiriac C."/>
            <person name="Salcher M."/>
            <person name="Ghai R."/>
            <person name="Kavagutti S V."/>
        </authorList>
    </citation>
    <scope>NUCLEOTIDE SEQUENCE</scope>
</reference>
<evidence type="ECO:0000256" key="1">
    <source>
        <dbReference type="ARBA" id="ARBA00001933"/>
    </source>
</evidence>
<dbReference type="AlphaFoldDB" id="A0A6J6R3S4"/>
<organism evidence="6">
    <name type="scientific">freshwater metagenome</name>
    <dbReference type="NCBI Taxonomy" id="449393"/>
    <lineage>
        <taxon>unclassified sequences</taxon>
        <taxon>metagenomes</taxon>
        <taxon>ecological metagenomes</taxon>
    </lineage>
</organism>
<keyword evidence="4" id="KW-0663">Pyridoxal phosphate</keyword>
<dbReference type="Gene3D" id="3.40.640.10">
    <property type="entry name" value="Type I PLP-dependent aspartate aminotransferase-like (Major domain)"/>
    <property type="match status" value="1"/>
</dbReference>
<dbReference type="EMBL" id="CAFBPJ010000033">
    <property type="protein sequence ID" value="CAB5012281.1"/>
    <property type="molecule type" value="Genomic_DNA"/>
</dbReference>
<evidence type="ECO:0000256" key="4">
    <source>
        <dbReference type="ARBA" id="ARBA00022898"/>
    </source>
</evidence>
<dbReference type="Pfam" id="PF00282">
    <property type="entry name" value="Pyridoxal_deC"/>
    <property type="match status" value="1"/>
</dbReference>
<dbReference type="EMBL" id="CAEZXZ010000229">
    <property type="protein sequence ID" value="CAB4716168.1"/>
    <property type="molecule type" value="Genomic_DNA"/>
</dbReference>
<dbReference type="GO" id="GO:0030170">
    <property type="term" value="F:pyridoxal phosphate binding"/>
    <property type="evidence" value="ECO:0007669"/>
    <property type="project" value="InterPro"/>
</dbReference>
<dbReference type="GO" id="GO:0016831">
    <property type="term" value="F:carboxy-lyase activity"/>
    <property type="evidence" value="ECO:0007669"/>
    <property type="project" value="UniProtKB-KW"/>
</dbReference>
<evidence type="ECO:0000313" key="6">
    <source>
        <dbReference type="EMBL" id="CAB4716168.1"/>
    </source>
</evidence>
<proteinExistence type="inferred from homology"/>
<dbReference type="PRINTS" id="PR00800">
    <property type="entry name" value="YHDCRBOXLASE"/>
</dbReference>
<keyword evidence="5" id="KW-0456">Lyase</keyword>
<comment type="cofactor">
    <cofactor evidence="1">
        <name>pyridoxal 5'-phosphate</name>
        <dbReference type="ChEBI" id="CHEBI:597326"/>
    </cofactor>
</comment>
<sequence length="474" mass="51035">MKDSLSLGASREAALEHAAALVAHAWRDFDSPRESETEISELLINELRKPLPEQGSDVIESLDAAGDVLDASLAQSRPRYLAYIGSSGLEIGALADLLAHSYDINLALDARAATRLEAQTIGWLADFLGFPARLGSFTSGGTISNITALAAARERALPGSRTTGLSDTRPAIYCSAEAHYSITRAAELLGFGRNAVRDIPIDEQRRMQPEALRAAIALDLANGVTPVAVIATAGTTLTGSVDPIAALADICESFGIWLHVDGAYGLPAASAPLTAPLFAGLSRADSVSVDAHKWMFVPKACSAVLVRDARTLARTFAHDEAYIPHEDDELNAVDITLEYSRPLRAMKLWLALRVHGAQAFRAAIADNCEQAQHLYRSAKAHPRFEVLASPPQLSIVPFRHVLPGCTDLDAHNLDVCARMQRDGRVYISPATIDGQVWLRPCFTNFRTTMADVDITLKIADELGCIGPHDHPPTK</sequence>
<dbReference type="Gene3D" id="3.90.1150.10">
    <property type="entry name" value="Aspartate Aminotransferase, domain 1"/>
    <property type="match status" value="1"/>
</dbReference>
<dbReference type="PANTHER" id="PTHR11999:SF70">
    <property type="entry name" value="MIP05841P"/>
    <property type="match status" value="1"/>
</dbReference>
<evidence type="ECO:0000256" key="5">
    <source>
        <dbReference type="ARBA" id="ARBA00023239"/>
    </source>
</evidence>
<keyword evidence="3" id="KW-0210">Decarboxylase</keyword>
<dbReference type="GO" id="GO:0006520">
    <property type="term" value="P:amino acid metabolic process"/>
    <property type="evidence" value="ECO:0007669"/>
    <property type="project" value="InterPro"/>
</dbReference>
<evidence type="ECO:0000313" key="7">
    <source>
        <dbReference type="EMBL" id="CAB5012281.1"/>
    </source>
</evidence>
<evidence type="ECO:0000256" key="2">
    <source>
        <dbReference type="ARBA" id="ARBA00009533"/>
    </source>
</evidence>
<dbReference type="InterPro" id="IPR015421">
    <property type="entry name" value="PyrdxlP-dep_Trfase_major"/>
</dbReference>
<evidence type="ECO:0000256" key="3">
    <source>
        <dbReference type="ARBA" id="ARBA00022793"/>
    </source>
</evidence>
<dbReference type="InterPro" id="IPR002129">
    <property type="entry name" value="PyrdxlP-dep_de-COase"/>
</dbReference>
<name>A0A6J6R3S4_9ZZZZ</name>
<dbReference type="InterPro" id="IPR015424">
    <property type="entry name" value="PyrdxlP-dep_Trfase"/>
</dbReference>
<protein>
    <submittedName>
        <fullName evidence="6">Unannotated protein</fullName>
    </submittedName>
</protein>
<dbReference type="InterPro" id="IPR010977">
    <property type="entry name" value="Aromatic_deC"/>
</dbReference>